<keyword evidence="1" id="KW-0472">Membrane</keyword>
<keyword evidence="1" id="KW-0812">Transmembrane</keyword>
<evidence type="ECO:0000313" key="4">
    <source>
        <dbReference type="Proteomes" id="UP000317371"/>
    </source>
</evidence>
<feature type="transmembrane region" description="Helical" evidence="1">
    <location>
        <begin position="294"/>
        <end position="315"/>
    </location>
</feature>
<dbReference type="EMBL" id="VIGC01000024">
    <property type="protein sequence ID" value="TQE94415.1"/>
    <property type="molecule type" value="Genomic_DNA"/>
</dbReference>
<dbReference type="InParanoid" id="A0A540VCC0"/>
<reference evidence="3 4" key="1">
    <citation type="submission" date="2019-06" db="EMBL/GenBank/DDBJ databases">
        <title>Genome sequence of Litorilinea aerophila BAA-2444.</title>
        <authorList>
            <person name="Maclea K.S."/>
            <person name="Maurais E.G."/>
            <person name="Iannazzi L.C."/>
        </authorList>
    </citation>
    <scope>NUCLEOTIDE SEQUENCE [LARGE SCALE GENOMIC DNA]</scope>
    <source>
        <strain evidence="3 4">ATCC BAA-2444</strain>
    </source>
</reference>
<dbReference type="InterPro" id="IPR011971">
    <property type="entry name" value="CHP02284"/>
</dbReference>
<dbReference type="NCBIfam" id="TIGR02284">
    <property type="entry name" value="PA2169 family four-helix-bundle protein"/>
    <property type="match status" value="1"/>
</dbReference>
<comment type="caution">
    <text evidence="3">The sequence shown here is derived from an EMBL/GenBank/DDBJ whole genome shotgun (WGS) entry which is preliminary data.</text>
</comment>
<dbReference type="AlphaFoldDB" id="A0A540VCC0"/>
<evidence type="ECO:0000313" key="3">
    <source>
        <dbReference type="EMBL" id="TQE94415.1"/>
    </source>
</evidence>
<sequence length="366" mass="39707">MTTGAHRCHVDVGGLTVSQPQFGNSRGHPKGFGGQLINRRIPMDPQQGTRILNRLLCLCRDSEAGFQVAAENISNRGLKMLLKAYAQERVEFARELAAAIRQLDGEPSCSGSLLAALHRGWIDLKAAMIIGPLNTERIVLDEVLRGERVAQQAYRRALEVPLSQELHDLLTRQHQRIEKVIHQVACLRGTGEERLVVRLFDTPQAAALAKETLLQAGFDASRIDTRNLDNLLRPYQPQTRRSTIFETMLAAVLLGLTLGALLGTGVGLAALAWIDGGVASLAAFILRLAPYVAGGALVGMGILAMIGLLIGLSIAEEDQYLYNEGVHHGRIFLQVLVHPERAPEAAQIMQGVNAADRSAAISVHPT</sequence>
<feature type="transmembrane region" description="Helical" evidence="1">
    <location>
        <begin position="248"/>
        <end position="274"/>
    </location>
</feature>
<keyword evidence="1" id="KW-1133">Transmembrane helix</keyword>
<dbReference type="SUPFAM" id="SSF47240">
    <property type="entry name" value="Ferritin-like"/>
    <property type="match status" value="1"/>
</dbReference>
<feature type="domain" description="DUF2383" evidence="2">
    <location>
        <begin position="50"/>
        <end position="159"/>
    </location>
</feature>
<dbReference type="InterPro" id="IPR009078">
    <property type="entry name" value="Ferritin-like_SF"/>
</dbReference>
<accession>A0A540VCC0</accession>
<name>A0A540VCC0_9CHLR</name>
<proteinExistence type="predicted"/>
<dbReference type="Pfam" id="PF09537">
    <property type="entry name" value="DUF2383"/>
    <property type="match status" value="1"/>
</dbReference>
<evidence type="ECO:0000256" key="1">
    <source>
        <dbReference type="SAM" id="Phobius"/>
    </source>
</evidence>
<dbReference type="InterPro" id="IPR012347">
    <property type="entry name" value="Ferritin-like"/>
</dbReference>
<evidence type="ECO:0000259" key="2">
    <source>
        <dbReference type="Pfam" id="PF09537"/>
    </source>
</evidence>
<organism evidence="3 4">
    <name type="scientific">Litorilinea aerophila</name>
    <dbReference type="NCBI Taxonomy" id="1204385"/>
    <lineage>
        <taxon>Bacteria</taxon>
        <taxon>Bacillati</taxon>
        <taxon>Chloroflexota</taxon>
        <taxon>Caldilineae</taxon>
        <taxon>Caldilineales</taxon>
        <taxon>Caldilineaceae</taxon>
        <taxon>Litorilinea</taxon>
    </lineage>
</organism>
<gene>
    <name evidence="3" type="ORF">FKZ61_16920</name>
</gene>
<dbReference type="Gene3D" id="1.20.1260.10">
    <property type="match status" value="1"/>
</dbReference>
<dbReference type="OrthoDB" id="282393at2"/>
<dbReference type="InterPro" id="IPR019052">
    <property type="entry name" value="DUF2383"/>
</dbReference>
<dbReference type="Proteomes" id="UP000317371">
    <property type="component" value="Unassembled WGS sequence"/>
</dbReference>
<protein>
    <submittedName>
        <fullName evidence="3">PA2169 family four-helix-bundle protein</fullName>
    </submittedName>
</protein>
<keyword evidence="4" id="KW-1185">Reference proteome</keyword>